<dbReference type="Pfam" id="PF13419">
    <property type="entry name" value="HAD_2"/>
    <property type="match status" value="1"/>
</dbReference>
<keyword evidence="3" id="KW-1185">Reference proteome</keyword>
<evidence type="ECO:0000256" key="1">
    <source>
        <dbReference type="ARBA" id="ARBA00022801"/>
    </source>
</evidence>
<evidence type="ECO:0000313" key="3">
    <source>
        <dbReference type="Proteomes" id="UP000730618"/>
    </source>
</evidence>
<dbReference type="Proteomes" id="UP000730618">
    <property type="component" value="Unassembled WGS sequence"/>
</dbReference>
<proteinExistence type="predicted"/>
<sequence>MEPKQIIVFLDSGDTIIDEGTEIRDENDVVIKASVIPGADTMVRTLVERGYTLALVADGLAQSFKNMFIQNGIYDYFTTMIYSETIKAFKPSPRMFRAAMGALDLNESDRSRIVMVGNNLSRDIRGANQMGFTSVFLDWTPRYPKTPADESECPDYTISMPMELIDLIERLNAEYIEAERSK</sequence>
<dbReference type="RefSeq" id="WP_230415527.1">
    <property type="nucleotide sequence ID" value="NZ_CAJVCE010000024.1"/>
</dbReference>
<dbReference type="EMBL" id="CAJVCE010000024">
    <property type="protein sequence ID" value="CAG7655000.1"/>
    <property type="molecule type" value="Genomic_DNA"/>
</dbReference>
<gene>
    <name evidence="2" type="primary">gph_8</name>
    <name evidence="2" type="ORF">PAECIP111802_05971</name>
</gene>
<keyword evidence="1 2" id="KW-0378">Hydrolase</keyword>
<reference evidence="2 3" key="1">
    <citation type="submission" date="2021-06" db="EMBL/GenBank/DDBJ databases">
        <authorList>
            <person name="Criscuolo A."/>
        </authorList>
    </citation>
    <scope>NUCLEOTIDE SEQUENCE [LARGE SCALE GENOMIC DNA]</scope>
    <source>
        <strain evidence="3">CIP 111802</strain>
    </source>
</reference>
<protein>
    <submittedName>
        <fullName evidence="2">Phosphoglycolate phosphatase</fullName>
        <ecNumber evidence="2">3.1.3.18</ecNumber>
    </submittedName>
</protein>
<dbReference type="PANTHER" id="PTHR43316:SF3">
    <property type="entry name" value="HALOACID DEHALOGENASE, TYPE II (AFU_ORTHOLOGUE AFUA_2G07750)-RELATED"/>
    <property type="match status" value="1"/>
</dbReference>
<dbReference type="InterPro" id="IPR041492">
    <property type="entry name" value="HAD_2"/>
</dbReference>
<dbReference type="GO" id="GO:0008967">
    <property type="term" value="F:phosphoglycolate phosphatase activity"/>
    <property type="evidence" value="ECO:0007669"/>
    <property type="project" value="UniProtKB-EC"/>
</dbReference>
<dbReference type="EC" id="3.1.3.18" evidence="2"/>
<evidence type="ECO:0000313" key="2">
    <source>
        <dbReference type="EMBL" id="CAG7655000.1"/>
    </source>
</evidence>
<comment type="caution">
    <text evidence="2">The sequence shown here is derived from an EMBL/GenBank/DDBJ whole genome shotgun (WGS) entry which is preliminary data.</text>
</comment>
<dbReference type="PANTHER" id="PTHR43316">
    <property type="entry name" value="HYDROLASE, HALOACID DELAHOGENASE-RELATED"/>
    <property type="match status" value="1"/>
</dbReference>
<accession>A0ABN7TTE0</accession>
<organism evidence="2 3">
    <name type="scientific">Paenibacillus allorhizosphaerae</name>
    <dbReference type="NCBI Taxonomy" id="2849866"/>
    <lineage>
        <taxon>Bacteria</taxon>
        <taxon>Bacillati</taxon>
        <taxon>Bacillota</taxon>
        <taxon>Bacilli</taxon>
        <taxon>Bacillales</taxon>
        <taxon>Paenibacillaceae</taxon>
        <taxon>Paenibacillus</taxon>
    </lineage>
</organism>
<dbReference type="InterPro" id="IPR051540">
    <property type="entry name" value="S-2-haloacid_dehalogenase"/>
</dbReference>
<name>A0ABN7TTE0_9BACL</name>